<dbReference type="InterPro" id="IPR009014">
    <property type="entry name" value="Transketo_C/PFOR_II"/>
</dbReference>
<protein>
    <submittedName>
        <fullName evidence="5">Transketolase</fullName>
    </submittedName>
</protein>
<dbReference type="Gene3D" id="3.40.50.970">
    <property type="match status" value="1"/>
</dbReference>
<dbReference type="PANTHER" id="PTHR43825">
    <property type="entry name" value="PYRUVATE DEHYDROGENASE E1 COMPONENT"/>
    <property type="match status" value="1"/>
</dbReference>
<evidence type="ECO:0000256" key="2">
    <source>
        <dbReference type="ARBA" id="ARBA00007131"/>
    </source>
</evidence>
<dbReference type="Pfam" id="PF02779">
    <property type="entry name" value="Transket_pyr"/>
    <property type="match status" value="1"/>
</dbReference>
<dbReference type="Pfam" id="PF02780">
    <property type="entry name" value="Transketolase_C"/>
    <property type="match status" value="1"/>
</dbReference>
<dbReference type="EMBL" id="FNCY01000012">
    <property type="protein sequence ID" value="SDI02759.1"/>
    <property type="molecule type" value="Genomic_DNA"/>
</dbReference>
<evidence type="ECO:0000313" key="5">
    <source>
        <dbReference type="EMBL" id="SDI02759.1"/>
    </source>
</evidence>
<dbReference type="PANTHER" id="PTHR43825:SF1">
    <property type="entry name" value="TRANSKETOLASE-LIKE PYRIMIDINE-BINDING DOMAIN-CONTAINING PROTEIN"/>
    <property type="match status" value="1"/>
</dbReference>
<dbReference type="InterPro" id="IPR029061">
    <property type="entry name" value="THDP-binding"/>
</dbReference>
<dbReference type="InterPro" id="IPR005475">
    <property type="entry name" value="Transketolase-like_Pyr-bd"/>
</dbReference>
<gene>
    <name evidence="5" type="ORF">SAMN05660652_02721</name>
</gene>
<keyword evidence="3" id="KW-0786">Thiamine pyrophosphate</keyword>
<dbReference type="CDD" id="cd07033">
    <property type="entry name" value="TPP_PYR_DXS_TK_like"/>
    <property type="match status" value="1"/>
</dbReference>
<evidence type="ECO:0000256" key="3">
    <source>
        <dbReference type="ARBA" id="ARBA00023052"/>
    </source>
</evidence>
<name>A0A1G8H869_9RHOO</name>
<accession>A0A1G8H869</accession>
<comment type="cofactor">
    <cofactor evidence="1">
        <name>thiamine diphosphate</name>
        <dbReference type="ChEBI" id="CHEBI:58937"/>
    </cofactor>
</comment>
<dbReference type="InterPro" id="IPR051157">
    <property type="entry name" value="PDH/Transketolase"/>
</dbReference>
<evidence type="ECO:0000259" key="4">
    <source>
        <dbReference type="SMART" id="SM00861"/>
    </source>
</evidence>
<dbReference type="InterPro" id="IPR033248">
    <property type="entry name" value="Transketolase_C"/>
</dbReference>
<comment type="similarity">
    <text evidence="2">Belongs to the transketolase family.</text>
</comment>
<sequence>MSLVAAKIPTRRAFAERMTQRGETDKEFVVFESDLAKSTYSFLFKDKHPERYFNMGIAEIGTVAAAAGMAAQGRNVVVCGYGVFITMRAVEAIRSFICYPHLNVKFLSSHGGLTAAIDGVTHQSTEDIAFMTTLPQMKVLVPADTTAATAAFDIALETPGPVFTRLMRDPMFDLYKPDEVFALGGSKIVRKGKDVTIATYGDMVFQSLVAADELAKRGIDAEVIDFYSLKPWDQATLHESLKKTRALVVAENHQKRNGFGYEAAVWTLLNCPVPTELIGLEDTFAESGAYQKTLEKFGLSGAAIAEKAAALVSCKI</sequence>
<dbReference type="SUPFAM" id="SSF52922">
    <property type="entry name" value="TK C-terminal domain-like"/>
    <property type="match status" value="1"/>
</dbReference>
<evidence type="ECO:0000256" key="1">
    <source>
        <dbReference type="ARBA" id="ARBA00001964"/>
    </source>
</evidence>
<dbReference type="STRING" id="83767.SAMN05660652_02721"/>
<dbReference type="SMART" id="SM00861">
    <property type="entry name" value="Transket_pyr"/>
    <property type="match status" value="1"/>
</dbReference>
<dbReference type="OrthoDB" id="8732661at2"/>
<dbReference type="SUPFAM" id="SSF52518">
    <property type="entry name" value="Thiamin diphosphate-binding fold (THDP-binding)"/>
    <property type="match status" value="1"/>
</dbReference>
<proteinExistence type="inferred from homology"/>
<dbReference type="AlphaFoldDB" id="A0A1G8H869"/>
<keyword evidence="6" id="KW-1185">Reference proteome</keyword>
<dbReference type="Gene3D" id="3.40.50.920">
    <property type="match status" value="1"/>
</dbReference>
<dbReference type="FunFam" id="3.40.50.970:FF:000129">
    <property type="entry name" value="Transketolase"/>
    <property type="match status" value="1"/>
</dbReference>
<dbReference type="Proteomes" id="UP000198607">
    <property type="component" value="Unassembled WGS sequence"/>
</dbReference>
<reference evidence="5 6" key="1">
    <citation type="submission" date="2016-10" db="EMBL/GenBank/DDBJ databases">
        <authorList>
            <person name="de Groot N.N."/>
        </authorList>
    </citation>
    <scope>NUCLEOTIDE SEQUENCE [LARGE SCALE GENOMIC DNA]</scope>
    <source>
        <strain evidence="5 6">DSM 5885</strain>
    </source>
</reference>
<dbReference type="RefSeq" id="WP_091938454.1">
    <property type="nucleotide sequence ID" value="NZ_FNCY01000012.1"/>
</dbReference>
<evidence type="ECO:0000313" key="6">
    <source>
        <dbReference type="Proteomes" id="UP000198607"/>
    </source>
</evidence>
<feature type="domain" description="Transketolase-like pyrimidine-binding" evidence="4">
    <location>
        <begin position="8"/>
        <end position="174"/>
    </location>
</feature>
<organism evidence="5 6">
    <name type="scientific">Propionivibrio dicarboxylicus</name>
    <dbReference type="NCBI Taxonomy" id="83767"/>
    <lineage>
        <taxon>Bacteria</taxon>
        <taxon>Pseudomonadati</taxon>
        <taxon>Pseudomonadota</taxon>
        <taxon>Betaproteobacteria</taxon>
        <taxon>Rhodocyclales</taxon>
        <taxon>Rhodocyclaceae</taxon>
        <taxon>Propionivibrio</taxon>
    </lineage>
</organism>